<reference evidence="8 9" key="1">
    <citation type="submission" date="2014-05" db="EMBL/GenBank/DDBJ databases">
        <title>Cellulosimicrobium funkei U11 genome.</title>
        <authorList>
            <person name="Hu C."/>
            <person name="Gong Y."/>
            <person name="Wan W."/>
            <person name="Jiang M."/>
        </authorList>
    </citation>
    <scope>NUCLEOTIDE SEQUENCE [LARGE SCALE GENOMIC DNA]</scope>
    <source>
        <strain evidence="8 9">U11</strain>
    </source>
</reference>
<comment type="caution">
    <text evidence="8">The sequence shown here is derived from an EMBL/GenBank/DDBJ whole genome shotgun (WGS) entry which is preliminary data.</text>
</comment>
<evidence type="ECO:0000256" key="5">
    <source>
        <dbReference type="ARBA" id="ARBA00023136"/>
    </source>
</evidence>
<dbReference type="CDD" id="cd06662">
    <property type="entry name" value="SURF1"/>
    <property type="match status" value="1"/>
</dbReference>
<comment type="similarity">
    <text evidence="2 6">Belongs to the SURF1 family.</text>
</comment>
<feature type="transmembrane region" description="Helical" evidence="6">
    <location>
        <begin position="240"/>
        <end position="261"/>
    </location>
</feature>
<feature type="region of interest" description="Disordered" evidence="7">
    <location>
        <begin position="267"/>
        <end position="297"/>
    </location>
</feature>
<evidence type="ECO:0000256" key="3">
    <source>
        <dbReference type="ARBA" id="ARBA00022692"/>
    </source>
</evidence>
<dbReference type="EMBL" id="JNBQ01000013">
    <property type="protein sequence ID" value="KLN34514.1"/>
    <property type="molecule type" value="Genomic_DNA"/>
</dbReference>
<dbReference type="RefSeq" id="WP_047233062.1">
    <property type="nucleotide sequence ID" value="NZ_JNBQ01000013.1"/>
</dbReference>
<organism evidence="8 9">
    <name type="scientific">Cellulosimicrobium funkei</name>
    <dbReference type="NCBI Taxonomy" id="264251"/>
    <lineage>
        <taxon>Bacteria</taxon>
        <taxon>Bacillati</taxon>
        <taxon>Actinomycetota</taxon>
        <taxon>Actinomycetes</taxon>
        <taxon>Micrococcales</taxon>
        <taxon>Promicromonosporaceae</taxon>
        <taxon>Cellulosimicrobium</taxon>
    </lineage>
</organism>
<protein>
    <recommendedName>
        <fullName evidence="6">SURF1-like protein</fullName>
    </recommendedName>
</protein>
<dbReference type="GO" id="GO:0005886">
    <property type="term" value="C:plasma membrane"/>
    <property type="evidence" value="ECO:0007669"/>
    <property type="project" value="UniProtKB-SubCell"/>
</dbReference>
<accession>A0A0H2KRU0</accession>
<dbReference type="PROSITE" id="PS50895">
    <property type="entry name" value="SURF1"/>
    <property type="match status" value="1"/>
</dbReference>
<dbReference type="AlphaFoldDB" id="A0A0H2KRU0"/>
<comment type="subcellular location">
    <subcellularLocation>
        <location evidence="6">Cell membrane</location>
        <topology evidence="6">Multi-pass membrane protein</topology>
    </subcellularLocation>
    <subcellularLocation>
        <location evidence="1">Membrane</location>
    </subcellularLocation>
</comment>
<evidence type="ECO:0000256" key="1">
    <source>
        <dbReference type="ARBA" id="ARBA00004370"/>
    </source>
</evidence>
<keyword evidence="5 6" id="KW-0472">Membrane</keyword>
<dbReference type="STRING" id="264251.FB00_11785"/>
<dbReference type="PANTHER" id="PTHR23427">
    <property type="entry name" value="SURFEIT LOCUS PROTEIN"/>
    <property type="match status" value="1"/>
</dbReference>
<name>A0A0H2KRU0_9MICO</name>
<evidence type="ECO:0000256" key="2">
    <source>
        <dbReference type="ARBA" id="ARBA00007165"/>
    </source>
</evidence>
<gene>
    <name evidence="8" type="ORF">FB00_11785</name>
</gene>
<keyword evidence="3 6" id="KW-0812">Transmembrane</keyword>
<comment type="caution">
    <text evidence="6">Lacks conserved residue(s) required for the propagation of feature annotation.</text>
</comment>
<evidence type="ECO:0000256" key="6">
    <source>
        <dbReference type="RuleBase" id="RU363076"/>
    </source>
</evidence>
<evidence type="ECO:0000313" key="9">
    <source>
        <dbReference type="Proteomes" id="UP000035265"/>
    </source>
</evidence>
<dbReference type="Proteomes" id="UP000035265">
    <property type="component" value="Unassembled WGS sequence"/>
</dbReference>
<evidence type="ECO:0000256" key="4">
    <source>
        <dbReference type="ARBA" id="ARBA00022989"/>
    </source>
</evidence>
<proteinExistence type="inferred from homology"/>
<keyword evidence="9" id="KW-1185">Reference proteome</keyword>
<keyword evidence="6" id="KW-1003">Cell membrane</keyword>
<dbReference type="InterPro" id="IPR002994">
    <property type="entry name" value="Surf1/Shy1"/>
</dbReference>
<keyword evidence="4 6" id="KW-1133">Transmembrane helix</keyword>
<evidence type="ECO:0000256" key="7">
    <source>
        <dbReference type="SAM" id="MobiDB-lite"/>
    </source>
</evidence>
<dbReference type="PANTHER" id="PTHR23427:SF2">
    <property type="entry name" value="SURFEIT LOCUS PROTEIN 1"/>
    <property type="match status" value="1"/>
</dbReference>
<evidence type="ECO:0000313" key="8">
    <source>
        <dbReference type="EMBL" id="KLN34514.1"/>
    </source>
</evidence>
<sequence>MPEPTAPRSFWAVARQPRVVGLLVLFLLAAAVCARLGVWQLDRAQQRAELAAQQEAAELEAAGPEGVGVLLPPQSSFPGELVGRQAWVEGEYDPEGQLLVENRALDGRVGYLVLTPLHVTDDGTQGASWADLSGAPVLPVVRGWVETPEESAALDPPDGVVRLTGYLQASEAAGQGGSAPGLTDAISTGALVNEWGGPMYSGYLVLLSSDPAQPSAAEGGPAQLPRPMIEGGTGLNLQNLFYALQWWVFGGFAVLLWVRLVRDEAAGGKRRTRGDGTGIAGLPDPTEIDPPGSTSTS</sequence>
<dbReference type="PATRIC" id="fig|264251.5.peg.2397"/>
<dbReference type="Pfam" id="PF02104">
    <property type="entry name" value="SURF1"/>
    <property type="match status" value="1"/>
</dbReference>
<dbReference type="InterPro" id="IPR045214">
    <property type="entry name" value="Surf1/Surf4"/>
</dbReference>